<evidence type="ECO:0000256" key="5">
    <source>
        <dbReference type="ARBA" id="ARBA00023002"/>
    </source>
</evidence>
<dbReference type="FunFam" id="3.40.50.720:FF:000068">
    <property type="entry name" value="Sorbitol dehydrogenase"/>
    <property type="match status" value="1"/>
</dbReference>
<evidence type="ECO:0000256" key="4">
    <source>
        <dbReference type="ARBA" id="ARBA00022833"/>
    </source>
</evidence>
<evidence type="ECO:0000259" key="8">
    <source>
        <dbReference type="SMART" id="SM00829"/>
    </source>
</evidence>
<dbReference type="AlphaFoldDB" id="A0A061AT27"/>
<keyword evidence="4 7" id="KW-0862">Zinc</keyword>
<keyword evidence="6" id="KW-0520">NAD</keyword>
<evidence type="ECO:0000313" key="9">
    <source>
        <dbReference type="EMBL" id="CDR40742.1"/>
    </source>
</evidence>
<dbReference type="GO" id="GO:0008270">
    <property type="term" value="F:zinc ion binding"/>
    <property type="evidence" value="ECO:0007669"/>
    <property type="project" value="InterPro"/>
</dbReference>
<evidence type="ECO:0000256" key="2">
    <source>
        <dbReference type="ARBA" id="ARBA00008072"/>
    </source>
</evidence>
<dbReference type="VEuPathDB" id="FungiDB:BON22_2102"/>
<dbReference type="InterPro" id="IPR036291">
    <property type="entry name" value="NAD(P)-bd_dom_sf"/>
</dbReference>
<dbReference type="InterPro" id="IPR020843">
    <property type="entry name" value="ER"/>
</dbReference>
<dbReference type="PANTHER" id="PTHR43161:SF9">
    <property type="entry name" value="SORBITOL DEHYDROGENASE"/>
    <property type="match status" value="1"/>
</dbReference>
<dbReference type="SMART" id="SM00829">
    <property type="entry name" value="PKS_ER"/>
    <property type="match status" value="1"/>
</dbReference>
<dbReference type="InterPro" id="IPR002328">
    <property type="entry name" value="ADH_Zn_CS"/>
</dbReference>
<dbReference type="InterPro" id="IPR011032">
    <property type="entry name" value="GroES-like_sf"/>
</dbReference>
<comment type="similarity">
    <text evidence="2 7">Belongs to the zinc-containing alcohol dehydrogenase family.</text>
</comment>
<reference evidence="9" key="1">
    <citation type="journal article" date="2014" name="Genome Announc.">
        <title>Genome sequence of the yeast Cyberlindnera fabianii (Hansenula fabianii).</title>
        <authorList>
            <person name="Freel K.C."/>
            <person name="Sarilar V."/>
            <person name="Neuveglise C."/>
            <person name="Devillers H."/>
            <person name="Friedrich A."/>
            <person name="Schacherer J."/>
        </authorList>
    </citation>
    <scope>NUCLEOTIDE SEQUENCE</scope>
    <source>
        <strain evidence="9">YJS4271</strain>
    </source>
</reference>
<evidence type="ECO:0000256" key="6">
    <source>
        <dbReference type="ARBA" id="ARBA00023027"/>
    </source>
</evidence>
<evidence type="ECO:0000256" key="3">
    <source>
        <dbReference type="ARBA" id="ARBA00022723"/>
    </source>
</evidence>
<dbReference type="Pfam" id="PF00107">
    <property type="entry name" value="ADH_zinc_N"/>
    <property type="match status" value="1"/>
</dbReference>
<name>A0A061AT27_CYBFA</name>
<keyword evidence="3 7" id="KW-0479">Metal-binding</keyword>
<dbReference type="Gene3D" id="3.90.180.10">
    <property type="entry name" value="Medium-chain alcohol dehydrogenases, catalytic domain"/>
    <property type="match status" value="1"/>
</dbReference>
<evidence type="ECO:0000256" key="1">
    <source>
        <dbReference type="ARBA" id="ARBA00001947"/>
    </source>
</evidence>
<dbReference type="InterPro" id="IPR013149">
    <property type="entry name" value="ADH-like_C"/>
</dbReference>
<proteinExistence type="inferred from homology"/>
<dbReference type="SUPFAM" id="SSF50129">
    <property type="entry name" value="GroES-like"/>
    <property type="match status" value="1"/>
</dbReference>
<dbReference type="GO" id="GO:0006062">
    <property type="term" value="P:sorbitol catabolic process"/>
    <property type="evidence" value="ECO:0007669"/>
    <property type="project" value="TreeGrafter"/>
</dbReference>
<dbReference type="GO" id="GO:0003939">
    <property type="term" value="F:L-iditol 2-dehydrogenase (NAD+) activity"/>
    <property type="evidence" value="ECO:0007669"/>
    <property type="project" value="TreeGrafter"/>
</dbReference>
<keyword evidence="5" id="KW-0560">Oxidoreductase</keyword>
<dbReference type="CDD" id="cd05285">
    <property type="entry name" value="sorbitol_DH"/>
    <property type="match status" value="1"/>
</dbReference>
<dbReference type="OrthoDB" id="3941538at2759"/>
<comment type="cofactor">
    <cofactor evidence="1 7">
        <name>Zn(2+)</name>
        <dbReference type="ChEBI" id="CHEBI:29105"/>
    </cofactor>
</comment>
<dbReference type="Gene3D" id="3.40.50.720">
    <property type="entry name" value="NAD(P)-binding Rossmann-like Domain"/>
    <property type="match status" value="1"/>
</dbReference>
<dbReference type="InterPro" id="IPR045306">
    <property type="entry name" value="SDH-like"/>
</dbReference>
<dbReference type="PANTHER" id="PTHR43161">
    <property type="entry name" value="SORBITOL DEHYDROGENASE"/>
    <property type="match status" value="1"/>
</dbReference>
<accession>A0A061AT27</accession>
<dbReference type="PhylomeDB" id="A0A061AT27"/>
<protein>
    <submittedName>
        <fullName evidence="9">CYFA0S05e03928g1_1</fullName>
    </submittedName>
</protein>
<dbReference type="InterPro" id="IPR013154">
    <property type="entry name" value="ADH-like_N"/>
</dbReference>
<evidence type="ECO:0000256" key="7">
    <source>
        <dbReference type="RuleBase" id="RU361277"/>
    </source>
</evidence>
<dbReference type="PROSITE" id="PS00059">
    <property type="entry name" value="ADH_ZINC"/>
    <property type="match status" value="1"/>
</dbReference>
<dbReference type="EMBL" id="LK052890">
    <property type="protein sequence ID" value="CDR40742.1"/>
    <property type="molecule type" value="Genomic_DNA"/>
</dbReference>
<sequence length="362" mass="39352">MSDNPSVVLKKVNEIITEDRPVPEITDDRYVKVAIKKTGICGSDIHYYTHGKIGSFVLERPMVLGHESSGIVAEVGKLVTRVKVGDRVAIEPGVPSRYSDEYKTGTYNLCPCMAFAATPPYDGTLARYYLAPEDFLVKLPDNVSLEEGALVEPLSVAVHASKLAAVKFNSKVAVFGAGPVGLLTAGCVRALGATQVLVLDIFESKLELAKKIGATHTLNSRKVKDLGSKVKEILGELPDTVIECSGAEVAIRSGIDILKSGGHFVQVGMGKDNINFPIGKVIEKELNVKGNFRYCWGDYQDAVDLIASGKINVKCIVSHRYKFKDAKAAYDNIVENGDVVKTIIDGPEDNEFEYSQKRTSRL</sequence>
<gene>
    <name evidence="9" type="ORF">CYFA0S_05e03928g</name>
</gene>
<organism evidence="9">
    <name type="scientific">Cyberlindnera fabianii</name>
    <name type="common">Yeast</name>
    <name type="synonym">Hansenula fabianii</name>
    <dbReference type="NCBI Taxonomy" id="36022"/>
    <lineage>
        <taxon>Eukaryota</taxon>
        <taxon>Fungi</taxon>
        <taxon>Dikarya</taxon>
        <taxon>Ascomycota</taxon>
        <taxon>Saccharomycotina</taxon>
        <taxon>Saccharomycetes</taxon>
        <taxon>Phaffomycetales</taxon>
        <taxon>Phaffomycetaceae</taxon>
        <taxon>Cyberlindnera</taxon>
    </lineage>
</organism>
<dbReference type="Pfam" id="PF08240">
    <property type="entry name" value="ADH_N"/>
    <property type="match status" value="1"/>
</dbReference>
<dbReference type="SUPFAM" id="SSF51735">
    <property type="entry name" value="NAD(P)-binding Rossmann-fold domains"/>
    <property type="match status" value="1"/>
</dbReference>
<feature type="domain" description="Enoyl reductase (ER)" evidence="8">
    <location>
        <begin position="2"/>
        <end position="344"/>
    </location>
</feature>